<dbReference type="Pfam" id="PF01121">
    <property type="entry name" value="CoaE"/>
    <property type="match status" value="1"/>
</dbReference>
<accession>A0A926EFF6</accession>
<dbReference type="NCBIfam" id="TIGR00152">
    <property type="entry name" value="dephospho-CoA kinase"/>
    <property type="match status" value="1"/>
</dbReference>
<dbReference type="InterPro" id="IPR027417">
    <property type="entry name" value="P-loop_NTPase"/>
</dbReference>
<feature type="binding site" evidence="3">
    <location>
        <begin position="11"/>
        <end position="16"/>
    </location>
    <ligand>
        <name>ATP</name>
        <dbReference type="ChEBI" id="CHEBI:30616"/>
    </ligand>
</feature>
<sequence>MQTLGIVGGIGSGKSTIVSLLCELKKCFVIGADELGHRILLKGDLAYDQVVETFGESILDENGQIVRRRLGDIVFADREKLNALNTITHPIIYNEIKVQVERCKEEEKWDFVIIDAALLIEIGLVPLTDRIIGVFSDEQTRITRLIERDHFTKEQVLERINKQKKWEELEKVSHYIIDNRFTRENTKEQLKALLEKIMKGY</sequence>
<dbReference type="GO" id="GO:0004140">
    <property type="term" value="F:dephospho-CoA kinase activity"/>
    <property type="evidence" value="ECO:0007669"/>
    <property type="project" value="UniProtKB-UniRule"/>
</dbReference>
<dbReference type="Gene3D" id="3.40.50.300">
    <property type="entry name" value="P-loop containing nucleotide triphosphate hydrolases"/>
    <property type="match status" value="1"/>
</dbReference>
<comment type="subcellular location">
    <subcellularLocation>
        <location evidence="3">Cytoplasm</location>
    </subcellularLocation>
</comment>
<dbReference type="RefSeq" id="WP_177669609.1">
    <property type="nucleotide sequence ID" value="NZ_JACRSY010000009.1"/>
</dbReference>
<dbReference type="GO" id="GO:0005737">
    <property type="term" value="C:cytoplasm"/>
    <property type="evidence" value="ECO:0007669"/>
    <property type="project" value="UniProtKB-SubCell"/>
</dbReference>
<dbReference type="HAMAP" id="MF_00376">
    <property type="entry name" value="Dephospho_CoA_kinase"/>
    <property type="match status" value="1"/>
</dbReference>
<dbReference type="Proteomes" id="UP000655830">
    <property type="component" value="Unassembled WGS sequence"/>
</dbReference>
<evidence type="ECO:0000256" key="3">
    <source>
        <dbReference type="HAMAP-Rule" id="MF_00376"/>
    </source>
</evidence>
<comment type="catalytic activity">
    <reaction evidence="3">
        <text>3'-dephospho-CoA + ATP = ADP + CoA + H(+)</text>
        <dbReference type="Rhea" id="RHEA:18245"/>
        <dbReference type="ChEBI" id="CHEBI:15378"/>
        <dbReference type="ChEBI" id="CHEBI:30616"/>
        <dbReference type="ChEBI" id="CHEBI:57287"/>
        <dbReference type="ChEBI" id="CHEBI:57328"/>
        <dbReference type="ChEBI" id="CHEBI:456216"/>
        <dbReference type="EC" id="2.7.1.24"/>
    </reaction>
</comment>
<protein>
    <recommendedName>
        <fullName evidence="3 4">Dephospho-CoA kinase</fullName>
        <ecNumber evidence="3 4">2.7.1.24</ecNumber>
    </recommendedName>
    <alternativeName>
        <fullName evidence="3">Dephosphocoenzyme A kinase</fullName>
    </alternativeName>
</protein>
<keyword evidence="3" id="KW-0173">Coenzyme A biosynthesis</keyword>
<reference evidence="5" key="1">
    <citation type="submission" date="2020-08" db="EMBL/GenBank/DDBJ databases">
        <title>Genome public.</title>
        <authorList>
            <person name="Liu C."/>
            <person name="Sun Q."/>
        </authorList>
    </citation>
    <scope>NUCLEOTIDE SEQUENCE</scope>
    <source>
        <strain evidence="5">NSJ-12</strain>
    </source>
</reference>
<keyword evidence="6" id="KW-1185">Reference proteome</keyword>
<organism evidence="5 6">
    <name type="scientific">Zhenhengia yiwuensis</name>
    <dbReference type="NCBI Taxonomy" id="2763666"/>
    <lineage>
        <taxon>Bacteria</taxon>
        <taxon>Bacillati</taxon>
        <taxon>Bacillota</taxon>
        <taxon>Clostridia</taxon>
        <taxon>Lachnospirales</taxon>
        <taxon>Lachnospiraceae</taxon>
        <taxon>Zhenhengia</taxon>
    </lineage>
</organism>
<comment type="similarity">
    <text evidence="3">Belongs to the CoaE family.</text>
</comment>
<dbReference type="InterPro" id="IPR001977">
    <property type="entry name" value="Depp_CoAkinase"/>
</dbReference>
<dbReference type="GO" id="GO:0015937">
    <property type="term" value="P:coenzyme A biosynthetic process"/>
    <property type="evidence" value="ECO:0007669"/>
    <property type="project" value="UniProtKB-UniRule"/>
</dbReference>
<evidence type="ECO:0000313" key="5">
    <source>
        <dbReference type="EMBL" id="MBC8579328.1"/>
    </source>
</evidence>
<evidence type="ECO:0000313" key="6">
    <source>
        <dbReference type="Proteomes" id="UP000655830"/>
    </source>
</evidence>
<comment type="pathway">
    <text evidence="3">Cofactor biosynthesis; coenzyme A biosynthesis; CoA from (R)-pantothenate: step 5/5.</text>
</comment>
<dbReference type="PROSITE" id="PS51219">
    <property type="entry name" value="DPCK"/>
    <property type="match status" value="1"/>
</dbReference>
<comment type="caution">
    <text evidence="5">The sequence shown here is derived from an EMBL/GenBank/DDBJ whole genome shotgun (WGS) entry which is preliminary data.</text>
</comment>
<name>A0A926EFF6_9FIRM</name>
<dbReference type="GO" id="GO:0005524">
    <property type="term" value="F:ATP binding"/>
    <property type="evidence" value="ECO:0007669"/>
    <property type="project" value="UniProtKB-UniRule"/>
</dbReference>
<dbReference type="SUPFAM" id="SSF52540">
    <property type="entry name" value="P-loop containing nucleoside triphosphate hydrolases"/>
    <property type="match status" value="1"/>
</dbReference>
<keyword evidence="3 5" id="KW-0808">Transferase</keyword>
<gene>
    <name evidence="3" type="primary">coaE</name>
    <name evidence="5" type="ORF">H8718_07290</name>
</gene>
<dbReference type="EC" id="2.7.1.24" evidence="3 4"/>
<proteinExistence type="inferred from homology"/>
<evidence type="ECO:0000256" key="2">
    <source>
        <dbReference type="ARBA" id="ARBA00022840"/>
    </source>
</evidence>
<dbReference type="AlphaFoldDB" id="A0A926EFF6"/>
<dbReference type="EMBL" id="JACRSY010000009">
    <property type="protein sequence ID" value="MBC8579328.1"/>
    <property type="molecule type" value="Genomic_DNA"/>
</dbReference>
<keyword evidence="2 3" id="KW-0067">ATP-binding</keyword>
<comment type="function">
    <text evidence="3">Catalyzes the phosphorylation of the 3'-hydroxyl group of dephosphocoenzyme A to form coenzyme A.</text>
</comment>
<keyword evidence="1 3" id="KW-0547">Nucleotide-binding</keyword>
<dbReference type="CDD" id="cd02022">
    <property type="entry name" value="DPCK"/>
    <property type="match status" value="1"/>
</dbReference>
<dbReference type="PANTHER" id="PTHR10695:SF46">
    <property type="entry name" value="BIFUNCTIONAL COENZYME A SYNTHASE-RELATED"/>
    <property type="match status" value="1"/>
</dbReference>
<keyword evidence="3 5" id="KW-0418">Kinase</keyword>
<keyword evidence="3" id="KW-0963">Cytoplasm</keyword>
<dbReference type="PANTHER" id="PTHR10695">
    <property type="entry name" value="DEPHOSPHO-COA KINASE-RELATED"/>
    <property type="match status" value="1"/>
</dbReference>
<evidence type="ECO:0000256" key="1">
    <source>
        <dbReference type="ARBA" id="ARBA00022741"/>
    </source>
</evidence>
<evidence type="ECO:0000256" key="4">
    <source>
        <dbReference type="NCBIfam" id="TIGR00152"/>
    </source>
</evidence>